<dbReference type="InterPro" id="IPR050407">
    <property type="entry name" value="Geranylgeranyl_reductase"/>
</dbReference>
<gene>
    <name evidence="2" type="ORF">AVDCRST_MAG34-2517</name>
</gene>
<sequence>MTTGELEAWDLVVVGAGPAGSATAIGALRASPSLRVLLVDRAEFPRDKSCGDGVAPHAVELLARHGVTGLVDDLVPIHRLRLDLGDDSVSRVMERPAWVVPRTLLDARLLDAARAAGAVYRRHRVRDVTPTPDGVVLDGSLAAPVVVGADGAGSVVGRALGVAPGASALAIRGYAPTPAARRGEQVIVFGDTRQPSYAWSFDRGDGLANVGYGELLTSARTAPSRALLLEQLERLLPGATVDAQSWRGHHLPLSSWRWRPQPGRVLLAGDAAGLVNPMTGEGIYYAALTGLLAGRAAATAVMDGSPGSAGTRYRSAAVPALRRHLAHTAAGFRLMQSGPVLRAGLRAAAADQRAFDDLVDLGLADGTLTPRLLRGLSGGLVRGMAERLVGGSATRPLHRR</sequence>
<dbReference type="AlphaFoldDB" id="A0A6J4MMY5"/>
<dbReference type="InterPro" id="IPR011777">
    <property type="entry name" value="Geranylgeranyl_Rdtase_fam"/>
</dbReference>
<protein>
    <submittedName>
        <fullName evidence="2">Putative hydrogenase</fullName>
    </submittedName>
</protein>
<dbReference type="EMBL" id="CADCUI010000066">
    <property type="protein sequence ID" value="CAA9361559.1"/>
    <property type="molecule type" value="Genomic_DNA"/>
</dbReference>
<dbReference type="PANTHER" id="PTHR42685:SF22">
    <property type="entry name" value="CONDITIONED MEDIUM FACTOR RECEPTOR 1"/>
    <property type="match status" value="1"/>
</dbReference>
<dbReference type="InterPro" id="IPR002938">
    <property type="entry name" value="FAD-bd"/>
</dbReference>
<dbReference type="Pfam" id="PF01494">
    <property type="entry name" value="FAD_binding_3"/>
    <property type="match status" value="1"/>
</dbReference>
<name>A0A6J4MMY5_9ACTN</name>
<dbReference type="Gene3D" id="3.50.50.60">
    <property type="entry name" value="FAD/NAD(P)-binding domain"/>
    <property type="match status" value="1"/>
</dbReference>
<reference evidence="2" key="1">
    <citation type="submission" date="2020-02" db="EMBL/GenBank/DDBJ databases">
        <authorList>
            <person name="Meier V. D."/>
        </authorList>
    </citation>
    <scope>NUCLEOTIDE SEQUENCE</scope>
    <source>
        <strain evidence="2">AVDCRST_MAG34</strain>
    </source>
</reference>
<dbReference type="InterPro" id="IPR036188">
    <property type="entry name" value="FAD/NAD-bd_sf"/>
</dbReference>
<proteinExistence type="predicted"/>
<organism evidence="2">
    <name type="scientific">uncultured Nocardioidaceae bacterium</name>
    <dbReference type="NCBI Taxonomy" id="253824"/>
    <lineage>
        <taxon>Bacteria</taxon>
        <taxon>Bacillati</taxon>
        <taxon>Actinomycetota</taxon>
        <taxon>Actinomycetes</taxon>
        <taxon>Propionibacteriales</taxon>
        <taxon>Nocardioidaceae</taxon>
        <taxon>environmental samples</taxon>
    </lineage>
</organism>
<accession>A0A6J4MMY5</accession>
<dbReference type="PRINTS" id="PR00420">
    <property type="entry name" value="RNGMNOXGNASE"/>
</dbReference>
<dbReference type="PANTHER" id="PTHR42685">
    <property type="entry name" value="GERANYLGERANYL DIPHOSPHATE REDUCTASE"/>
    <property type="match status" value="1"/>
</dbReference>
<dbReference type="GO" id="GO:0016628">
    <property type="term" value="F:oxidoreductase activity, acting on the CH-CH group of donors, NAD or NADP as acceptor"/>
    <property type="evidence" value="ECO:0007669"/>
    <property type="project" value="InterPro"/>
</dbReference>
<evidence type="ECO:0000259" key="1">
    <source>
        <dbReference type="Pfam" id="PF01494"/>
    </source>
</evidence>
<dbReference type="SUPFAM" id="SSF51905">
    <property type="entry name" value="FAD/NAD(P)-binding domain"/>
    <property type="match status" value="1"/>
</dbReference>
<dbReference type="GO" id="GO:0071949">
    <property type="term" value="F:FAD binding"/>
    <property type="evidence" value="ECO:0007669"/>
    <property type="project" value="InterPro"/>
</dbReference>
<feature type="domain" description="FAD-binding" evidence="1">
    <location>
        <begin position="11"/>
        <end position="283"/>
    </location>
</feature>
<evidence type="ECO:0000313" key="2">
    <source>
        <dbReference type="EMBL" id="CAA9361559.1"/>
    </source>
</evidence>
<dbReference type="NCBIfam" id="TIGR02032">
    <property type="entry name" value="GG-red-SF"/>
    <property type="match status" value="1"/>
</dbReference>